<name>A0A1V8NW74_CITBR</name>
<dbReference type="AlphaFoldDB" id="A0A1V8NW74"/>
<gene>
    <name evidence="1" type="ORF">BZK42_18580</name>
</gene>
<dbReference type="EMBL" id="NAEW01000009">
    <property type="protein sequence ID" value="OQM40567.1"/>
    <property type="molecule type" value="Genomic_DNA"/>
</dbReference>
<dbReference type="Proteomes" id="UP000192573">
    <property type="component" value="Unassembled WGS sequence"/>
</dbReference>
<evidence type="ECO:0008006" key="3">
    <source>
        <dbReference type="Google" id="ProtNLM"/>
    </source>
</evidence>
<reference evidence="1 2" key="1">
    <citation type="submission" date="2017-03" db="EMBL/GenBank/DDBJ databases">
        <authorList>
            <person name="Afonso C.L."/>
            <person name="Miller P.J."/>
            <person name="Scott M.A."/>
            <person name="Spackman E."/>
            <person name="Goraichik I."/>
            <person name="Dimitrov K.M."/>
            <person name="Suarez D.L."/>
            <person name="Swayne D.E."/>
        </authorList>
    </citation>
    <scope>NUCLEOTIDE SEQUENCE [LARGE SCALE GENOMIC DNA]</scope>
    <source>
        <strain evidence="1 2">ATCC 51113</strain>
    </source>
</reference>
<dbReference type="RefSeq" id="WP_080859746.1">
    <property type="nucleotide sequence ID" value="NZ_CP077405.1"/>
</dbReference>
<protein>
    <recommendedName>
        <fullName evidence="3">Peptidase</fullName>
    </recommendedName>
</protein>
<sequence length="374" mass="40695">MTTQSAATLPVLAPGTHTAMDGRKITVTLNDCVDMASQYDSTLCEAPFVIGHPKLTAPAYGWAKRFEVRDGMLWAEPKQVNPGFAEAFNAGAIKKRSLAFWLPNSPGNPKPGHYYPRHVGFLGAVHPAVKGLPDVQLAHFDEYTGDDAPVEFAMEWFDPDLLPELFSGLRDYLIEKEGVGRANAILPDYRLNRLTELMKREFNPDPVMYAEDITVEKENTTDAPAEFAEREAALADREATLAARENAIREREEKERRDAIAAFADELASDGRILPRQKNAVVEVLSGLSGEPVAFSDGSNTVTDTPEALLREILSTKPAVVEFAEKSPAGNDPVEFADAGALAQAASAYQSEQAAKGHFISVTDAVNHVKGGQK</sequence>
<evidence type="ECO:0000313" key="1">
    <source>
        <dbReference type="EMBL" id="OQM40567.1"/>
    </source>
</evidence>
<evidence type="ECO:0000313" key="2">
    <source>
        <dbReference type="Proteomes" id="UP000192573"/>
    </source>
</evidence>
<organism evidence="1 2">
    <name type="scientific">Citrobacter braakii</name>
    <dbReference type="NCBI Taxonomy" id="57706"/>
    <lineage>
        <taxon>Bacteria</taxon>
        <taxon>Pseudomonadati</taxon>
        <taxon>Pseudomonadota</taxon>
        <taxon>Gammaproteobacteria</taxon>
        <taxon>Enterobacterales</taxon>
        <taxon>Enterobacteriaceae</taxon>
        <taxon>Citrobacter</taxon>
        <taxon>Citrobacter freundii complex</taxon>
    </lineage>
</organism>
<comment type="caution">
    <text evidence="1">The sequence shown here is derived from an EMBL/GenBank/DDBJ whole genome shotgun (WGS) entry which is preliminary data.</text>
</comment>
<accession>A0A1V8NW74</accession>
<proteinExistence type="predicted"/>